<dbReference type="OrthoDB" id="5570127at2759"/>
<reference evidence="1" key="1">
    <citation type="submission" date="2022-11" db="EMBL/GenBank/DDBJ databases">
        <authorList>
            <person name="Hyden B.L."/>
            <person name="Feng K."/>
            <person name="Yates T."/>
            <person name="Jawdy S."/>
            <person name="Smart L.B."/>
            <person name="Muchero W."/>
        </authorList>
    </citation>
    <scope>NUCLEOTIDE SEQUENCE</scope>
    <source>
        <tissue evidence="1">Shoot tip</tissue>
    </source>
</reference>
<gene>
    <name evidence="1" type="ORF">OIU79_030308</name>
</gene>
<evidence type="ECO:0000313" key="1">
    <source>
        <dbReference type="EMBL" id="KAJ6743971.1"/>
    </source>
</evidence>
<comment type="caution">
    <text evidence="1">The sequence shown here is derived from an EMBL/GenBank/DDBJ whole genome shotgun (WGS) entry which is preliminary data.</text>
</comment>
<dbReference type="SUPFAM" id="SSF48371">
    <property type="entry name" value="ARM repeat"/>
    <property type="match status" value="2"/>
</dbReference>
<evidence type="ECO:0000313" key="2">
    <source>
        <dbReference type="Proteomes" id="UP001151532"/>
    </source>
</evidence>
<proteinExistence type="predicted"/>
<dbReference type="GO" id="GO:0005634">
    <property type="term" value="C:nucleus"/>
    <property type="evidence" value="ECO:0007669"/>
    <property type="project" value="TreeGrafter"/>
</dbReference>
<dbReference type="InterPro" id="IPR016024">
    <property type="entry name" value="ARM-type_fold"/>
</dbReference>
<dbReference type="InterPro" id="IPR050517">
    <property type="entry name" value="DDR_Repair_Kinase"/>
</dbReference>
<accession>A0A9Q0V896</accession>
<dbReference type="GO" id="GO:0006355">
    <property type="term" value="P:regulation of DNA-templated transcription"/>
    <property type="evidence" value="ECO:0007669"/>
    <property type="project" value="TreeGrafter"/>
</dbReference>
<dbReference type="GO" id="GO:0006281">
    <property type="term" value="P:DNA repair"/>
    <property type="evidence" value="ECO:0007669"/>
    <property type="project" value="TreeGrafter"/>
</dbReference>
<dbReference type="FunFam" id="1.25.10.10:FF:000294">
    <property type="entry name" value="Transformation/transcription domain associated protein"/>
    <property type="match status" value="1"/>
</dbReference>
<reference evidence="1" key="2">
    <citation type="journal article" date="2023" name="Int. J. Mol. Sci.">
        <title>De Novo Assembly and Annotation of 11 Diverse Shrub Willow (Salix) Genomes Reveals Novel Gene Organization in Sex-Linked Regions.</title>
        <authorList>
            <person name="Hyden B."/>
            <person name="Feng K."/>
            <person name="Yates T.B."/>
            <person name="Jawdy S."/>
            <person name="Cereghino C."/>
            <person name="Smart L.B."/>
            <person name="Muchero W."/>
        </authorList>
    </citation>
    <scope>NUCLEOTIDE SEQUENCE</scope>
    <source>
        <tissue evidence="1">Shoot tip</tissue>
    </source>
</reference>
<dbReference type="EMBL" id="JAPFFK010000009">
    <property type="protein sequence ID" value="KAJ6743971.1"/>
    <property type="molecule type" value="Genomic_DNA"/>
</dbReference>
<organism evidence="1 2">
    <name type="scientific">Salix purpurea</name>
    <name type="common">Purple osier willow</name>
    <dbReference type="NCBI Taxonomy" id="77065"/>
    <lineage>
        <taxon>Eukaryota</taxon>
        <taxon>Viridiplantae</taxon>
        <taxon>Streptophyta</taxon>
        <taxon>Embryophyta</taxon>
        <taxon>Tracheophyta</taxon>
        <taxon>Spermatophyta</taxon>
        <taxon>Magnoliopsida</taxon>
        <taxon>eudicotyledons</taxon>
        <taxon>Gunneridae</taxon>
        <taxon>Pentapetalae</taxon>
        <taxon>rosids</taxon>
        <taxon>fabids</taxon>
        <taxon>Malpighiales</taxon>
        <taxon>Salicaceae</taxon>
        <taxon>Saliceae</taxon>
        <taxon>Salix</taxon>
    </lineage>
</organism>
<keyword evidence="1" id="KW-0808">Transferase</keyword>
<dbReference type="InterPro" id="IPR011989">
    <property type="entry name" value="ARM-like"/>
</dbReference>
<dbReference type="GO" id="GO:0000124">
    <property type="term" value="C:SAGA complex"/>
    <property type="evidence" value="ECO:0007669"/>
    <property type="project" value="TreeGrafter"/>
</dbReference>
<dbReference type="GO" id="GO:0035267">
    <property type="term" value="C:NuA4 histone acetyltransferase complex"/>
    <property type="evidence" value="ECO:0007669"/>
    <property type="project" value="TreeGrafter"/>
</dbReference>
<protein>
    <submittedName>
        <fullName evidence="1">PHOSPHOTRANSFERASES/INOSITOL OR PHOSPHATIDYLINOSITOL KINASE</fullName>
    </submittedName>
</protein>
<dbReference type="PANTHER" id="PTHR11139:SF1">
    <property type="entry name" value="TRANSFORMATION_TRANSCRIPTION DOMAIN-ASSOCIATED PROTEIN"/>
    <property type="match status" value="1"/>
</dbReference>
<dbReference type="AlphaFoldDB" id="A0A9Q0V896"/>
<dbReference type="Gene3D" id="1.25.10.10">
    <property type="entry name" value="Leucine-rich Repeat Variant"/>
    <property type="match status" value="1"/>
</dbReference>
<keyword evidence="1" id="KW-0418">Kinase</keyword>
<sequence length="1047" mass="117736">MKYPATNPCCCSPSPLFSYSLFPLADLGVKTKTQLMAEKSVFKILLMTIIASSAEPDLHDPKDNFVVNVCRHFAMIFHIDYNSNNPSIPIALGGPMLSSISSVSSRSKTSTNLKELDPLIFLDALVDVLSDDNRVHAKAALGALNVFAETVLFLARSKLGDALMSRAGPGTPMIVSSPSMNPVYSPPPSVCIPVFEQLLPRLLHCCYGTTWQAQMGGVMGLGALVGKVTVETLCHFQVRIVRGLVYVLERLPPYASKEQEEASQVLTQVLRVVNNVDEANSEPRRKSFQGVVDFFASELFNPNASIIVRKNVQSCLALLASRTGSEVSELLEPLYQPLLQPLITRPLRSKTVEQQVGIVTALNFCLALRPPLLKLTQELVNFLQEALQIAEADENVWVVKFVNPKYTLSLNKLRTSCIELLCTAMAWADFKSQNHSELRAKIISMFFKSLTCRTPEIVAVAKEGLRQVINQQRMPKELLQSSLRPILVNLAHTKNLSMPLLQGLARLLELLSSWFNVTLGGKLLEHLKKWMEPDKLSQSIKSWKAGEEPKIAAAIIELFHLLPHASSKFLDEIVTLTIDLEGALPSGQVYSELNSPYRLPLTKFLNRYATLAVDYFLARLNDPKYFRRFMYILRSDAGQPLRDELAKSPQKILASAFPEFLPKSDVEMSSNSSTPPPALLGEESLVAPPADSANLPTIPNVATSDAYFQGLALIKMLVKLIPSWLHSNQPVFDTLVLVWKSPARVSRLYNEQELNLVQVKESKWLVKCFLNYLRHGKTEVNVLFDILSIFLLHSRIDFTFLKEFYIIEVAEGYPPNMKRALLLHFLNLFQSKQLGHDHLVVVMQMLILPMLAHAFQNGQSWEVVDPWYYKTIVDKLLDPPEEVSAEYDEPLRIELLQLATLLLKYLQNDLVQHRKELIKFGWNHLKREDSASKQWAFVNVCHFLEAYQAPEKIILQVFVALLRTCQPENKLLVKQALDILMPALPRRLPLACCAPFRSLLQLQSTICSPNGQFSQSAWTAIQHNNRKQAPCHRTCWIGCWLGKAKAT</sequence>
<dbReference type="InterPro" id="IPR046805">
    <property type="entry name" value="Tra1_ring"/>
</dbReference>
<dbReference type="Proteomes" id="UP001151532">
    <property type="component" value="Chromosome 19"/>
</dbReference>
<keyword evidence="2" id="KW-1185">Reference proteome</keyword>
<dbReference type="Pfam" id="PF20206">
    <property type="entry name" value="Tra1_ring"/>
    <property type="match status" value="1"/>
</dbReference>
<dbReference type="GO" id="GO:0016301">
    <property type="term" value="F:kinase activity"/>
    <property type="evidence" value="ECO:0007669"/>
    <property type="project" value="UniProtKB-KW"/>
</dbReference>
<name>A0A9Q0V896_SALPP</name>
<dbReference type="PANTHER" id="PTHR11139">
    <property type="entry name" value="ATAXIA TELANGIECTASIA MUTATED ATM -RELATED"/>
    <property type="match status" value="1"/>
</dbReference>